<evidence type="ECO:0000313" key="3">
    <source>
        <dbReference type="Proteomes" id="UP000576225"/>
    </source>
</evidence>
<protein>
    <recommendedName>
        <fullName evidence="4">Helix-turn-helix protein</fullName>
    </recommendedName>
</protein>
<evidence type="ECO:0000256" key="1">
    <source>
        <dbReference type="SAM" id="MobiDB-lite"/>
    </source>
</evidence>
<comment type="caution">
    <text evidence="2">The sequence shown here is derived from an EMBL/GenBank/DDBJ whole genome shotgun (WGS) entry which is preliminary data.</text>
</comment>
<sequence>MKNAVFIPLEVLSQQDLPLYVKLVYGRIACMLGKNDRVVMTTDEIAMQCGITRRNAAKALPELVRLELVKHHESLDGRGLLRIFERKTPMERHDEPEKSVSPQAKEVLKKTEEN</sequence>
<evidence type="ECO:0000313" key="2">
    <source>
        <dbReference type="EMBL" id="NMD88667.1"/>
    </source>
</evidence>
<name>A0A848B399_9BACT</name>
<dbReference type="InterPro" id="IPR036390">
    <property type="entry name" value="WH_DNA-bd_sf"/>
</dbReference>
<reference evidence="2 3" key="1">
    <citation type="submission" date="2020-04" db="EMBL/GenBank/DDBJ databases">
        <authorList>
            <person name="Hitch T.C.A."/>
            <person name="Wylensek D."/>
            <person name="Clavel T."/>
        </authorList>
    </citation>
    <scope>NUCLEOTIDE SEQUENCE [LARGE SCALE GENOMIC DNA]</scope>
    <source>
        <strain evidence="2 3">COR2-253-APC-1A</strain>
    </source>
</reference>
<dbReference type="Proteomes" id="UP000576225">
    <property type="component" value="Unassembled WGS sequence"/>
</dbReference>
<dbReference type="EMBL" id="JABAEW010000053">
    <property type="protein sequence ID" value="NMD88667.1"/>
    <property type="molecule type" value="Genomic_DNA"/>
</dbReference>
<dbReference type="AlphaFoldDB" id="A0A848B399"/>
<accession>A0A848B399</accession>
<gene>
    <name evidence="2" type="ORF">HF882_18925</name>
</gene>
<feature type="compositionally biased region" description="Basic and acidic residues" evidence="1">
    <location>
        <begin position="87"/>
        <end position="98"/>
    </location>
</feature>
<organism evidence="2 3">
    <name type="scientific">Victivallis vadensis</name>
    <dbReference type="NCBI Taxonomy" id="172901"/>
    <lineage>
        <taxon>Bacteria</taxon>
        <taxon>Pseudomonadati</taxon>
        <taxon>Lentisphaerota</taxon>
        <taxon>Lentisphaeria</taxon>
        <taxon>Victivallales</taxon>
        <taxon>Victivallaceae</taxon>
        <taxon>Victivallis</taxon>
    </lineage>
</organism>
<feature type="region of interest" description="Disordered" evidence="1">
    <location>
        <begin position="87"/>
        <end position="114"/>
    </location>
</feature>
<dbReference type="SUPFAM" id="SSF46785">
    <property type="entry name" value="Winged helix' DNA-binding domain"/>
    <property type="match status" value="1"/>
</dbReference>
<proteinExistence type="predicted"/>
<evidence type="ECO:0008006" key="4">
    <source>
        <dbReference type="Google" id="ProtNLM"/>
    </source>
</evidence>
<dbReference type="RefSeq" id="WP_168963714.1">
    <property type="nucleotide sequence ID" value="NZ_JABAEW010000053.1"/>
</dbReference>